<evidence type="ECO:0000313" key="4">
    <source>
        <dbReference type="Proteomes" id="UP000596742"/>
    </source>
</evidence>
<proteinExistence type="predicted"/>
<dbReference type="AlphaFoldDB" id="A0A8B6FX41"/>
<name>A0A8B6FX41_MYTGA</name>
<feature type="signal peptide" evidence="1">
    <location>
        <begin position="1"/>
        <end position="20"/>
    </location>
</feature>
<evidence type="ECO:0000256" key="1">
    <source>
        <dbReference type="SAM" id="SignalP"/>
    </source>
</evidence>
<comment type="caution">
    <text evidence="3">The sequence shown here is derived from an EMBL/GenBank/DDBJ whole genome shotgun (WGS) entry which is preliminary data.</text>
</comment>
<evidence type="ECO:0000259" key="2">
    <source>
        <dbReference type="Pfam" id="PF01755"/>
    </source>
</evidence>
<protein>
    <recommendedName>
        <fullName evidence="2">Glycosyl transferase family 25 domain-containing protein</fullName>
    </recommendedName>
</protein>
<evidence type="ECO:0000313" key="3">
    <source>
        <dbReference type="EMBL" id="VDI54933.1"/>
    </source>
</evidence>
<feature type="chain" id="PRO_5033039519" description="Glycosyl transferase family 25 domain-containing protein" evidence="1">
    <location>
        <begin position="21"/>
        <end position="106"/>
    </location>
</feature>
<dbReference type="EMBL" id="UYJE01007455">
    <property type="protein sequence ID" value="VDI54933.1"/>
    <property type="molecule type" value="Genomic_DNA"/>
</dbReference>
<keyword evidence="4" id="KW-1185">Reference proteome</keyword>
<accession>A0A8B6FX41</accession>
<dbReference type="InterPro" id="IPR002654">
    <property type="entry name" value="Glyco_trans_25"/>
</dbReference>
<gene>
    <name evidence="3" type="ORF">MGAL_10B031646</name>
</gene>
<dbReference type="Pfam" id="PF01755">
    <property type="entry name" value="Glyco_transf_25"/>
    <property type="match status" value="1"/>
</dbReference>
<organism evidence="3 4">
    <name type="scientific">Mytilus galloprovincialis</name>
    <name type="common">Mediterranean mussel</name>
    <dbReference type="NCBI Taxonomy" id="29158"/>
    <lineage>
        <taxon>Eukaryota</taxon>
        <taxon>Metazoa</taxon>
        <taxon>Spiralia</taxon>
        <taxon>Lophotrochozoa</taxon>
        <taxon>Mollusca</taxon>
        <taxon>Bivalvia</taxon>
        <taxon>Autobranchia</taxon>
        <taxon>Pteriomorphia</taxon>
        <taxon>Mytilida</taxon>
        <taxon>Mytiloidea</taxon>
        <taxon>Mytilidae</taxon>
        <taxon>Mytilinae</taxon>
        <taxon>Mytilus</taxon>
    </lineage>
</organism>
<reference evidence="3" key="1">
    <citation type="submission" date="2018-11" db="EMBL/GenBank/DDBJ databases">
        <authorList>
            <person name="Alioto T."/>
            <person name="Alioto T."/>
        </authorList>
    </citation>
    <scope>NUCLEOTIDE SEQUENCE</scope>
</reference>
<sequence>MDLLYIVLTFQMLFDTIVWALRNDTKEWPAESRHMYKPDTLGFDKIYILNLERRPERRERIEKLLAELKLDYSIFRAVDGRKLNPEKLAELGVTILPGYEDMSLKR</sequence>
<dbReference type="Proteomes" id="UP000596742">
    <property type="component" value="Unassembled WGS sequence"/>
</dbReference>
<keyword evidence="1" id="KW-0732">Signal</keyword>
<feature type="domain" description="Glycosyl transferase family 25" evidence="2">
    <location>
        <begin position="44"/>
        <end position="88"/>
    </location>
</feature>